<name>A0AAC9YPJ2_9ACTN</name>
<dbReference type="GO" id="GO:0006265">
    <property type="term" value="P:DNA topological change"/>
    <property type="evidence" value="ECO:0007669"/>
    <property type="project" value="InterPro"/>
</dbReference>
<dbReference type="Pfam" id="PF13368">
    <property type="entry name" value="Toprim_C_rpt"/>
    <property type="match status" value="3"/>
</dbReference>
<dbReference type="AlphaFoldDB" id="A0AAC9YPJ2"/>
<feature type="region of interest" description="Disordered" evidence="1">
    <location>
        <begin position="185"/>
        <end position="243"/>
    </location>
</feature>
<evidence type="ECO:0000256" key="1">
    <source>
        <dbReference type="SAM" id="MobiDB-lite"/>
    </source>
</evidence>
<feature type="region of interest" description="Disordered" evidence="1">
    <location>
        <begin position="19"/>
        <end position="44"/>
    </location>
</feature>
<dbReference type="InterPro" id="IPR000380">
    <property type="entry name" value="Topo_IA"/>
</dbReference>
<accession>A0AAC9YPJ2</accession>
<dbReference type="KEGG" id="plan:A1s21148_00145"/>
<dbReference type="GO" id="GO:0003677">
    <property type="term" value="F:DNA binding"/>
    <property type="evidence" value="ECO:0007669"/>
    <property type="project" value="InterPro"/>
</dbReference>
<keyword evidence="3" id="KW-1185">Reference proteome</keyword>
<dbReference type="GO" id="GO:0003917">
    <property type="term" value="F:DNA topoisomerase type I (single strand cut, ATP-independent) activity"/>
    <property type="evidence" value="ECO:0007669"/>
    <property type="project" value="InterPro"/>
</dbReference>
<dbReference type="Proteomes" id="UP000217144">
    <property type="component" value="Chromosome"/>
</dbReference>
<dbReference type="PANTHER" id="PTHR42785:SF1">
    <property type="entry name" value="DNA TOPOISOMERASE"/>
    <property type="match status" value="1"/>
</dbReference>
<reference evidence="2 3" key="1">
    <citation type="submission" date="2016-07" db="EMBL/GenBank/DDBJ databases">
        <title>High microdiversification within the ubiquitous acI lineage of Actinobacteria.</title>
        <authorList>
            <person name="Neuenschwander S.M."/>
            <person name="Salcher M."/>
            <person name="Ghai R."/>
            <person name="Pernthaler J."/>
        </authorList>
    </citation>
    <scope>NUCLEOTIDE SEQUENCE [LARGE SCALE GENOMIC DNA]</scope>
    <source>
        <strain evidence="2">MMS-21-148</strain>
    </source>
</reference>
<evidence type="ECO:0000313" key="2">
    <source>
        <dbReference type="EMBL" id="ASY10000.1"/>
    </source>
</evidence>
<evidence type="ECO:0000313" key="3">
    <source>
        <dbReference type="Proteomes" id="UP000217144"/>
    </source>
</evidence>
<feature type="compositionally biased region" description="Basic residues" evidence="1">
    <location>
        <begin position="220"/>
        <end position="243"/>
    </location>
</feature>
<proteinExistence type="predicted"/>
<sequence length="243" mass="26475">MIAKSGRFGPYITEVFPEEPVELDDKGEPKKKRKKKDAPKPKTASLLSTMTLDTITIDDALKLLSLPRILGTNSAGEDITIQNGRYGPYLKAGADSRTLTSEDQLFSLSLDEALEIYSKPKERRRGVAKPPLKELGKDPATEKEVIVKDGRFGMYVTDGETNATLRRGDTLEALTIERALELLAGRRAWEAENGPSPKKSRKKAAKVKPGDAAPTLTKNTVKKAATKKKAAKKATGKAAKKAE</sequence>
<gene>
    <name evidence="2" type="ORF">A1s21148_00145</name>
</gene>
<organism evidence="2 3">
    <name type="scientific">Candidatus Planktophila lacus</name>
    <dbReference type="NCBI Taxonomy" id="1884913"/>
    <lineage>
        <taxon>Bacteria</taxon>
        <taxon>Bacillati</taxon>
        <taxon>Actinomycetota</taxon>
        <taxon>Actinomycetes</taxon>
        <taxon>Candidatus Nanopelagicales</taxon>
        <taxon>Candidatus Nanopelagicaceae</taxon>
        <taxon>Candidatus Planktophila</taxon>
    </lineage>
</organism>
<dbReference type="InterPro" id="IPR025589">
    <property type="entry name" value="Toprim_C_rpt"/>
</dbReference>
<protein>
    <submittedName>
        <fullName evidence="2">DNA topoisomerase I</fullName>
    </submittedName>
</protein>
<dbReference type="PANTHER" id="PTHR42785">
    <property type="entry name" value="DNA TOPOISOMERASE, TYPE IA, CORE"/>
    <property type="match status" value="1"/>
</dbReference>
<dbReference type="EMBL" id="CP016769">
    <property type="protein sequence ID" value="ASY10000.1"/>
    <property type="molecule type" value="Genomic_DNA"/>
</dbReference>